<dbReference type="Proteomes" id="UP001597287">
    <property type="component" value="Unassembled WGS sequence"/>
</dbReference>
<dbReference type="SUPFAM" id="SSF54523">
    <property type="entry name" value="Pili subunits"/>
    <property type="match status" value="1"/>
</dbReference>
<dbReference type="NCBIfam" id="TIGR02532">
    <property type="entry name" value="IV_pilin_GFxxxE"/>
    <property type="match status" value="1"/>
</dbReference>
<dbReference type="InterPro" id="IPR000983">
    <property type="entry name" value="Bac_GSPG_pilin"/>
</dbReference>
<comment type="caution">
    <text evidence="3">The sequence shown here is derived from an EMBL/GenBank/DDBJ whole genome shotgun (WGS) entry which is preliminary data.</text>
</comment>
<dbReference type="EMBL" id="JBHUIG010000054">
    <property type="protein sequence ID" value="MFD2323355.1"/>
    <property type="molecule type" value="Genomic_DNA"/>
</dbReference>
<keyword evidence="2" id="KW-0812">Transmembrane</keyword>
<evidence type="ECO:0000256" key="2">
    <source>
        <dbReference type="SAM" id="Phobius"/>
    </source>
</evidence>
<dbReference type="InterPro" id="IPR031982">
    <property type="entry name" value="PilE-like"/>
</dbReference>
<dbReference type="Pfam" id="PF16732">
    <property type="entry name" value="ComP_DUS"/>
    <property type="match status" value="1"/>
</dbReference>
<name>A0ABW5EZ60_9BURK</name>
<sequence length="172" mass="17924">MKSSMRKLRGFTLIELMIVVAVIGVLAAIAYPAYKDSILKGRRAQARAALAELLQQQERYMTQNNCYLGFSNSNGVASASAPSPNTACGGVTASSVPFKNFAGETLANASYMLSATVCPGASNATLSIASCVKLVATPIRSDPAVANLEITSSGTKTCTGTASSSNFRLCWP</sequence>
<reference evidence="4" key="1">
    <citation type="journal article" date="2019" name="Int. J. Syst. Evol. Microbiol.">
        <title>The Global Catalogue of Microorganisms (GCM) 10K type strain sequencing project: providing services to taxonomists for standard genome sequencing and annotation.</title>
        <authorList>
            <consortium name="The Broad Institute Genomics Platform"/>
            <consortium name="The Broad Institute Genome Sequencing Center for Infectious Disease"/>
            <person name="Wu L."/>
            <person name="Ma J."/>
        </authorList>
    </citation>
    <scope>NUCLEOTIDE SEQUENCE [LARGE SCALE GENOMIC DNA]</scope>
    <source>
        <strain evidence="4">CCUG 62793</strain>
    </source>
</reference>
<protein>
    <submittedName>
        <fullName evidence="3">Type IV pilin protein</fullName>
    </submittedName>
</protein>
<organism evidence="3 4">
    <name type="scientific">Delftia deserti</name>
    <dbReference type="NCBI Taxonomy" id="1651218"/>
    <lineage>
        <taxon>Bacteria</taxon>
        <taxon>Pseudomonadati</taxon>
        <taxon>Pseudomonadota</taxon>
        <taxon>Betaproteobacteria</taxon>
        <taxon>Burkholderiales</taxon>
        <taxon>Comamonadaceae</taxon>
        <taxon>Delftia</taxon>
    </lineage>
</organism>
<dbReference type="InterPro" id="IPR045584">
    <property type="entry name" value="Pilin-like"/>
</dbReference>
<dbReference type="Gene3D" id="3.30.700.10">
    <property type="entry name" value="Glycoprotein, Type 4 Pilin"/>
    <property type="match status" value="1"/>
</dbReference>
<proteinExistence type="predicted"/>
<accession>A0ABW5EZ60</accession>
<evidence type="ECO:0000313" key="4">
    <source>
        <dbReference type="Proteomes" id="UP001597287"/>
    </source>
</evidence>
<dbReference type="PROSITE" id="PS00409">
    <property type="entry name" value="PROKAR_NTER_METHYL"/>
    <property type="match status" value="1"/>
</dbReference>
<dbReference type="InterPro" id="IPR012902">
    <property type="entry name" value="N_methyl_site"/>
</dbReference>
<keyword evidence="2" id="KW-0472">Membrane</keyword>
<keyword evidence="2" id="KW-1133">Transmembrane helix</keyword>
<keyword evidence="4" id="KW-1185">Reference proteome</keyword>
<dbReference type="RefSeq" id="WP_269670914.1">
    <property type="nucleotide sequence ID" value="NZ_JBHSIH010000001.1"/>
</dbReference>
<evidence type="ECO:0000313" key="3">
    <source>
        <dbReference type="EMBL" id="MFD2323355.1"/>
    </source>
</evidence>
<feature type="transmembrane region" description="Helical" evidence="2">
    <location>
        <begin position="12"/>
        <end position="34"/>
    </location>
</feature>
<evidence type="ECO:0000256" key="1">
    <source>
        <dbReference type="ARBA" id="ARBA00022481"/>
    </source>
</evidence>
<dbReference type="PRINTS" id="PR00813">
    <property type="entry name" value="BCTERIALGSPG"/>
</dbReference>
<dbReference type="PANTHER" id="PTHR30093:SF47">
    <property type="entry name" value="TYPE IV PILUS NON-CORE MINOR PILIN PILE"/>
    <property type="match status" value="1"/>
</dbReference>
<keyword evidence="1" id="KW-0488">Methylation</keyword>
<gene>
    <name evidence="3" type="ORF">ACFSPV_32210</name>
</gene>
<dbReference type="Pfam" id="PF07963">
    <property type="entry name" value="N_methyl"/>
    <property type="match status" value="1"/>
</dbReference>
<dbReference type="PANTHER" id="PTHR30093">
    <property type="entry name" value="GENERAL SECRETION PATHWAY PROTEIN G"/>
    <property type="match status" value="1"/>
</dbReference>